<keyword evidence="4" id="KW-1185">Reference proteome</keyword>
<evidence type="ECO:0000256" key="1">
    <source>
        <dbReference type="SAM" id="MobiDB-lite"/>
    </source>
</evidence>
<feature type="domain" description="GH64" evidence="2">
    <location>
        <begin position="53"/>
        <end position="484"/>
    </location>
</feature>
<dbReference type="STRING" id="1860122.A9404_02095"/>
<dbReference type="RefSeq" id="WP_066098228.1">
    <property type="nucleotide sequence ID" value="NZ_CP016027.1"/>
</dbReference>
<dbReference type="Gene3D" id="2.60.110.10">
    <property type="entry name" value="Thaumatin"/>
    <property type="match status" value="2"/>
</dbReference>
<name>A0A191ZEP4_9GAMM</name>
<feature type="region of interest" description="Disordered" evidence="1">
    <location>
        <begin position="26"/>
        <end position="52"/>
    </location>
</feature>
<evidence type="ECO:0000313" key="4">
    <source>
        <dbReference type="Proteomes" id="UP000078596"/>
    </source>
</evidence>
<dbReference type="EMBL" id="CP016027">
    <property type="protein sequence ID" value="ANJ66330.1"/>
    <property type="molecule type" value="Genomic_DNA"/>
</dbReference>
<dbReference type="PANTHER" id="PTHR38165">
    <property type="match status" value="1"/>
</dbReference>
<dbReference type="InterPro" id="IPR037398">
    <property type="entry name" value="Glyco_hydro_64_fam"/>
</dbReference>
<evidence type="ECO:0000313" key="3">
    <source>
        <dbReference type="EMBL" id="ANJ66330.1"/>
    </source>
</evidence>
<reference evidence="3 4" key="1">
    <citation type="submission" date="2016-06" db="EMBL/GenBank/DDBJ databases">
        <title>Insight into the functional genes involving in sulfur oxidation in Pearl River water.</title>
        <authorList>
            <person name="Luo J."/>
            <person name="Tan X."/>
            <person name="Lin W."/>
        </authorList>
    </citation>
    <scope>NUCLEOTIDE SEQUENCE [LARGE SCALE GENOMIC DNA]</scope>
    <source>
        <strain evidence="3 4">LS2</strain>
    </source>
</reference>
<dbReference type="PROSITE" id="PS52006">
    <property type="entry name" value="GH64"/>
    <property type="match status" value="1"/>
</dbReference>
<accession>A0A191ZEP4</accession>
<dbReference type="PROSITE" id="PS51257">
    <property type="entry name" value="PROKAR_LIPOPROTEIN"/>
    <property type="match status" value="1"/>
</dbReference>
<sequence>MDELDKKRRAFITVVASSVAVAACGGSGSSTGGSSSGGAGTGGGSTGGGTNPTAKIPLTIDASTTDLPAGAQVYAYIVGEVKVSGVSSQYRLDAQGVPHLMTTADNTQPAGTFPDSNLLSTTDATAIAANYPLAWADYSIPLSRTTPTVIDLANLSTTNLPGLGTGTAAFSGRIYISVGIPKLPFTVIDSTKYTAPVPDAYPGQLTVFDWIEFSFDSLGNFNGNTTQVDQFGFPLTLNGTPGGTLQGALNQSRANILSTFNGLTGNFAGLAKPVSVPAAYPAGITYLRAVSPKTVTAQTGYTGTLQNYFNGAVNKWYSNWEVTPLVTNDTSTGYYSGYVPLTGAYAGMLAFYQGNFPTLADFPTTAPDFTLGSGTTPQIPTLDVWQCANSLATGTAAQKNVQKMIAAAFNRGVMSYLLNDNVCTSPSTYYPTATGSDVSNTWAQMFHAYSTNGLAYGFPYDDVCNQNPSIQINGTQSITVTLGKFFS</sequence>
<dbReference type="Pfam" id="PF16483">
    <property type="entry name" value="Glyco_hydro_64"/>
    <property type="match status" value="1"/>
</dbReference>
<dbReference type="Proteomes" id="UP000078596">
    <property type="component" value="Chromosome"/>
</dbReference>
<dbReference type="PANTHER" id="PTHR38165:SF1">
    <property type="entry name" value="GLUCANASE B"/>
    <property type="match status" value="1"/>
</dbReference>
<organism evidence="3 4">
    <name type="scientific">Halothiobacillus diazotrophicus</name>
    <dbReference type="NCBI Taxonomy" id="1860122"/>
    <lineage>
        <taxon>Bacteria</taxon>
        <taxon>Pseudomonadati</taxon>
        <taxon>Pseudomonadota</taxon>
        <taxon>Gammaproteobacteria</taxon>
        <taxon>Chromatiales</taxon>
        <taxon>Halothiobacillaceae</taxon>
        <taxon>Halothiobacillus</taxon>
    </lineage>
</organism>
<protein>
    <submittedName>
        <fullName evidence="3">Tat pathway signal protein</fullName>
    </submittedName>
</protein>
<evidence type="ECO:0000259" key="2">
    <source>
        <dbReference type="PROSITE" id="PS52006"/>
    </source>
</evidence>
<dbReference type="AlphaFoldDB" id="A0A191ZEP4"/>
<dbReference type="InterPro" id="IPR037176">
    <property type="entry name" value="Osmotin/thaumatin-like_sf"/>
</dbReference>
<feature type="compositionally biased region" description="Gly residues" evidence="1">
    <location>
        <begin position="26"/>
        <end position="50"/>
    </location>
</feature>
<gene>
    <name evidence="3" type="ORF">A9404_02095</name>
</gene>
<dbReference type="OrthoDB" id="9758603at2"/>
<dbReference type="KEGG" id="haz:A9404_02095"/>
<proteinExistence type="predicted"/>
<dbReference type="InterPro" id="IPR032477">
    <property type="entry name" value="Glyco_hydro_64"/>
</dbReference>